<dbReference type="Proteomes" id="UP000305067">
    <property type="component" value="Unassembled WGS sequence"/>
</dbReference>
<feature type="compositionally biased region" description="Low complexity" evidence="5">
    <location>
        <begin position="20"/>
        <end position="42"/>
    </location>
</feature>
<dbReference type="STRING" id="1884261.A0A5C3Q2B8"/>
<name>A0A5C3Q2B8_9AGAR</name>
<keyword evidence="4 6" id="KW-0472">Membrane</keyword>
<feature type="compositionally biased region" description="Low complexity" evidence="5">
    <location>
        <begin position="58"/>
        <end position="75"/>
    </location>
</feature>
<feature type="compositionally biased region" description="Gly residues" evidence="5">
    <location>
        <begin position="248"/>
        <end position="257"/>
    </location>
</feature>
<feature type="region of interest" description="Disordered" evidence="5">
    <location>
        <begin position="236"/>
        <end position="258"/>
    </location>
</feature>
<accession>A0A5C3Q2B8</accession>
<evidence type="ECO:0000256" key="1">
    <source>
        <dbReference type="ARBA" id="ARBA00004167"/>
    </source>
</evidence>
<feature type="transmembrane region" description="Helical" evidence="6">
    <location>
        <begin position="168"/>
        <end position="191"/>
    </location>
</feature>
<evidence type="ECO:0000256" key="6">
    <source>
        <dbReference type="SAM" id="Phobius"/>
    </source>
</evidence>
<keyword evidence="3 6" id="KW-1133">Transmembrane helix</keyword>
<feature type="compositionally biased region" description="Pro residues" evidence="5">
    <location>
        <begin position="429"/>
        <end position="438"/>
    </location>
</feature>
<comment type="subcellular location">
    <subcellularLocation>
        <location evidence="1">Membrane</location>
        <topology evidence="1">Single-pass membrane protein</topology>
    </subcellularLocation>
</comment>
<sequence length="438" mass="44725">MQSITVPVSPSSVPDDDSDSPGSVISDASQSSSSLEQSISDQPPSPTPSESSSEDDSMSPSSSSSEDSDGPSSSDEPPPPSSSQESSTTREPSSSSEPTASRSRSMSDSMLTEASTSLSRSDVIYTSDGHLYTSIITYTSILPAGSIVPVPIDLIDTNPSSSRPNTGAIAGGVVGGVAFLALSTSAGLWAWRRWRAKRQEREFDGNFDPAVVGVGSPRKSGFGRESGFAAREQGFVGAGEDGDDAENGDGGGGGGAAVVGKRASWRKRLSIAQLRTSKGSGDFDRDEHVEGGTLPRIHLDEDEDDDPYSPTSTHSHSRSPPPTAMSMSERMVTHPSFGPGSGVLYSHASRSSLQGGVSGVSSRSPTRSGSTASFGMAGAPMGMHGTGSGSSSPLVSFAGVRTTSPPLGGGLSPPLSSLPEPRTTSPPSSGVPPTLPSQ</sequence>
<evidence type="ECO:0000256" key="4">
    <source>
        <dbReference type="ARBA" id="ARBA00023136"/>
    </source>
</evidence>
<dbReference type="PANTHER" id="PTHR15549:SF26">
    <property type="entry name" value="AXIAL BUDDING PATTERN PROTEIN 2-RELATED"/>
    <property type="match status" value="1"/>
</dbReference>
<proteinExistence type="predicted"/>
<keyword evidence="2 6" id="KW-0812">Transmembrane</keyword>
<evidence type="ECO:0000256" key="5">
    <source>
        <dbReference type="SAM" id="MobiDB-lite"/>
    </source>
</evidence>
<feature type="compositionally biased region" description="Low complexity" evidence="5">
    <location>
        <begin position="1"/>
        <end position="13"/>
    </location>
</feature>
<feature type="region of interest" description="Disordered" evidence="5">
    <location>
        <begin position="1"/>
        <end position="118"/>
    </location>
</feature>
<feature type="compositionally biased region" description="Low complexity" evidence="5">
    <location>
        <begin position="402"/>
        <end position="428"/>
    </location>
</feature>
<reference evidence="7 8" key="1">
    <citation type="journal article" date="2019" name="Nat. Ecol. Evol.">
        <title>Megaphylogeny resolves global patterns of mushroom evolution.</title>
        <authorList>
            <person name="Varga T."/>
            <person name="Krizsan K."/>
            <person name="Foldi C."/>
            <person name="Dima B."/>
            <person name="Sanchez-Garcia M."/>
            <person name="Sanchez-Ramirez S."/>
            <person name="Szollosi G.J."/>
            <person name="Szarkandi J.G."/>
            <person name="Papp V."/>
            <person name="Albert L."/>
            <person name="Andreopoulos W."/>
            <person name="Angelini C."/>
            <person name="Antonin V."/>
            <person name="Barry K.W."/>
            <person name="Bougher N.L."/>
            <person name="Buchanan P."/>
            <person name="Buyck B."/>
            <person name="Bense V."/>
            <person name="Catcheside P."/>
            <person name="Chovatia M."/>
            <person name="Cooper J."/>
            <person name="Damon W."/>
            <person name="Desjardin D."/>
            <person name="Finy P."/>
            <person name="Geml J."/>
            <person name="Haridas S."/>
            <person name="Hughes K."/>
            <person name="Justo A."/>
            <person name="Karasinski D."/>
            <person name="Kautmanova I."/>
            <person name="Kiss B."/>
            <person name="Kocsube S."/>
            <person name="Kotiranta H."/>
            <person name="LaButti K.M."/>
            <person name="Lechner B.E."/>
            <person name="Liimatainen K."/>
            <person name="Lipzen A."/>
            <person name="Lukacs Z."/>
            <person name="Mihaltcheva S."/>
            <person name="Morgado L.N."/>
            <person name="Niskanen T."/>
            <person name="Noordeloos M.E."/>
            <person name="Ohm R.A."/>
            <person name="Ortiz-Santana B."/>
            <person name="Ovrebo C."/>
            <person name="Racz N."/>
            <person name="Riley R."/>
            <person name="Savchenko A."/>
            <person name="Shiryaev A."/>
            <person name="Soop K."/>
            <person name="Spirin V."/>
            <person name="Szebenyi C."/>
            <person name="Tomsovsky M."/>
            <person name="Tulloss R.E."/>
            <person name="Uehling J."/>
            <person name="Grigoriev I.V."/>
            <person name="Vagvolgyi C."/>
            <person name="Papp T."/>
            <person name="Martin F.M."/>
            <person name="Miettinen O."/>
            <person name="Hibbett D.S."/>
            <person name="Nagy L.G."/>
        </authorList>
    </citation>
    <scope>NUCLEOTIDE SEQUENCE [LARGE SCALE GENOMIC DNA]</scope>
    <source>
        <strain evidence="7 8">CBS 309.79</strain>
    </source>
</reference>
<protein>
    <recommendedName>
        <fullName evidence="9">REJ domain-containing protein</fullName>
    </recommendedName>
</protein>
<dbReference type="EMBL" id="ML178870">
    <property type="protein sequence ID" value="TFK95961.1"/>
    <property type="molecule type" value="Genomic_DNA"/>
</dbReference>
<dbReference type="GO" id="GO:0016020">
    <property type="term" value="C:membrane"/>
    <property type="evidence" value="ECO:0007669"/>
    <property type="project" value="UniProtKB-SubCell"/>
</dbReference>
<gene>
    <name evidence="7" type="ORF">BDV98DRAFT_598091</name>
</gene>
<feature type="compositionally biased region" description="Basic and acidic residues" evidence="5">
    <location>
        <begin position="281"/>
        <end position="290"/>
    </location>
</feature>
<evidence type="ECO:0000256" key="3">
    <source>
        <dbReference type="ARBA" id="ARBA00022989"/>
    </source>
</evidence>
<feature type="compositionally biased region" description="Low complexity" evidence="5">
    <location>
        <begin position="349"/>
        <end position="373"/>
    </location>
</feature>
<feature type="region of interest" description="Disordered" evidence="5">
    <location>
        <begin position="278"/>
        <end position="438"/>
    </location>
</feature>
<evidence type="ECO:0000313" key="7">
    <source>
        <dbReference type="EMBL" id="TFK95961.1"/>
    </source>
</evidence>
<dbReference type="PANTHER" id="PTHR15549">
    <property type="entry name" value="PAIRED IMMUNOGLOBULIN-LIKE TYPE 2 RECEPTOR"/>
    <property type="match status" value="1"/>
</dbReference>
<feature type="compositionally biased region" description="Low complexity" evidence="5">
    <location>
        <begin position="82"/>
        <end position="107"/>
    </location>
</feature>
<dbReference type="GO" id="GO:0071944">
    <property type="term" value="C:cell periphery"/>
    <property type="evidence" value="ECO:0007669"/>
    <property type="project" value="UniProtKB-ARBA"/>
</dbReference>
<dbReference type="AlphaFoldDB" id="A0A5C3Q2B8"/>
<evidence type="ECO:0000313" key="8">
    <source>
        <dbReference type="Proteomes" id="UP000305067"/>
    </source>
</evidence>
<feature type="compositionally biased region" description="Polar residues" evidence="5">
    <location>
        <begin position="108"/>
        <end position="118"/>
    </location>
</feature>
<keyword evidence="8" id="KW-1185">Reference proteome</keyword>
<organism evidence="7 8">
    <name type="scientific">Pterulicium gracile</name>
    <dbReference type="NCBI Taxonomy" id="1884261"/>
    <lineage>
        <taxon>Eukaryota</taxon>
        <taxon>Fungi</taxon>
        <taxon>Dikarya</taxon>
        <taxon>Basidiomycota</taxon>
        <taxon>Agaricomycotina</taxon>
        <taxon>Agaricomycetes</taxon>
        <taxon>Agaricomycetidae</taxon>
        <taxon>Agaricales</taxon>
        <taxon>Pleurotineae</taxon>
        <taxon>Pterulaceae</taxon>
        <taxon>Pterulicium</taxon>
    </lineage>
</organism>
<evidence type="ECO:0008006" key="9">
    <source>
        <dbReference type="Google" id="ProtNLM"/>
    </source>
</evidence>
<dbReference type="InterPro" id="IPR051694">
    <property type="entry name" value="Immunoregulatory_rcpt-like"/>
</dbReference>
<evidence type="ECO:0000256" key="2">
    <source>
        <dbReference type="ARBA" id="ARBA00022692"/>
    </source>
</evidence>